<dbReference type="VEuPathDB" id="VectorBase:ISCI002608"/>
<dbReference type="CDD" id="cd00033">
    <property type="entry name" value="CCP"/>
    <property type="match status" value="1"/>
</dbReference>
<evidence type="ECO:0000256" key="1">
    <source>
        <dbReference type="ARBA" id="ARBA00023157"/>
    </source>
</evidence>
<evidence type="ECO:0000256" key="3">
    <source>
        <dbReference type="SAM" id="MobiDB-lite"/>
    </source>
</evidence>
<dbReference type="InParanoid" id="B7PCI9"/>
<dbReference type="EnsemblMetazoa" id="ISCW002608-RA">
    <property type="protein sequence ID" value="ISCW002608-PA"/>
    <property type="gene ID" value="ISCW002608"/>
</dbReference>
<accession>B7PCI9</accession>
<dbReference type="AlphaFoldDB" id="B7PCI9"/>
<feature type="domain" description="Sushi" evidence="4">
    <location>
        <begin position="19"/>
        <end position="70"/>
    </location>
</feature>
<dbReference type="HOGENOM" id="CLU_2640857_0_0_1"/>
<name>B7PCI9_IXOSC</name>
<feature type="compositionally biased region" description="Basic and acidic residues" evidence="3">
    <location>
        <begin position="14"/>
        <end position="26"/>
    </location>
</feature>
<keyword evidence="1 2" id="KW-1015">Disulfide bond</keyword>
<dbReference type="InterPro" id="IPR035976">
    <property type="entry name" value="Sushi/SCR/CCP_sf"/>
</dbReference>
<dbReference type="PROSITE" id="PS50923">
    <property type="entry name" value="SUSHI"/>
    <property type="match status" value="1"/>
</dbReference>
<evidence type="ECO:0000256" key="2">
    <source>
        <dbReference type="PROSITE-ProRule" id="PRU00302"/>
    </source>
</evidence>
<evidence type="ECO:0000313" key="7">
    <source>
        <dbReference type="Proteomes" id="UP000001555"/>
    </source>
</evidence>
<feature type="region of interest" description="Disordered" evidence="3">
    <location>
        <begin position="1"/>
        <end position="30"/>
    </location>
</feature>
<dbReference type="EMBL" id="ABJB010034087">
    <property type="status" value="NOT_ANNOTATED_CDS"/>
    <property type="molecule type" value="Genomic_DNA"/>
</dbReference>
<dbReference type="Proteomes" id="UP000001555">
    <property type="component" value="Unassembled WGS sequence"/>
</dbReference>
<dbReference type="EMBL" id="ABJB010870140">
    <property type="status" value="NOT_ANNOTATED_CDS"/>
    <property type="molecule type" value="Genomic_DNA"/>
</dbReference>
<evidence type="ECO:0000313" key="6">
    <source>
        <dbReference type="EnsemblMetazoa" id="ISCW002608-PA"/>
    </source>
</evidence>
<dbReference type="InterPro" id="IPR000436">
    <property type="entry name" value="Sushi_SCR_CCP_dom"/>
</dbReference>
<protein>
    <recommendedName>
        <fullName evidence="4">Sushi domain-containing protein</fullName>
    </recommendedName>
</protein>
<evidence type="ECO:0000259" key="4">
    <source>
        <dbReference type="PROSITE" id="PS50923"/>
    </source>
</evidence>
<gene>
    <name evidence="5" type="ORF">IscW_ISCW002608</name>
</gene>
<keyword evidence="2" id="KW-0768">Sushi</keyword>
<dbReference type="Pfam" id="PF00084">
    <property type="entry name" value="Sushi"/>
    <property type="match status" value="1"/>
</dbReference>
<reference evidence="5 7" key="1">
    <citation type="submission" date="2008-03" db="EMBL/GenBank/DDBJ databases">
        <title>Annotation of Ixodes scapularis.</title>
        <authorList>
            <consortium name="Ixodes scapularis Genome Project Consortium"/>
            <person name="Caler E."/>
            <person name="Hannick L.I."/>
            <person name="Bidwell S."/>
            <person name="Joardar V."/>
            <person name="Thiagarajan M."/>
            <person name="Amedeo P."/>
            <person name="Galinsky K.J."/>
            <person name="Schobel S."/>
            <person name="Inman J."/>
            <person name="Hostetler J."/>
            <person name="Miller J."/>
            <person name="Hammond M."/>
            <person name="Megy K."/>
            <person name="Lawson D."/>
            <person name="Kodira C."/>
            <person name="Sutton G."/>
            <person name="Meyer J."/>
            <person name="Hill C.A."/>
            <person name="Birren B."/>
            <person name="Nene V."/>
            <person name="Collins F."/>
            <person name="Alarcon-Chaidez F."/>
            <person name="Wikel S."/>
            <person name="Strausberg R."/>
        </authorList>
    </citation>
    <scope>NUCLEOTIDE SEQUENCE [LARGE SCALE GENOMIC DNA]</scope>
    <source>
        <strain evidence="7">Wikel</strain>
        <strain evidence="5">Wikel colony</strain>
    </source>
</reference>
<feature type="disulfide bond" evidence="2">
    <location>
        <begin position="41"/>
        <end position="68"/>
    </location>
</feature>
<dbReference type="VEuPathDB" id="VectorBase:ISCW002608"/>
<evidence type="ECO:0000313" key="5">
    <source>
        <dbReference type="EMBL" id="EEC04311.1"/>
    </source>
</evidence>
<dbReference type="SUPFAM" id="SSF57535">
    <property type="entry name" value="Complement control module/SCR domain"/>
    <property type="match status" value="1"/>
</dbReference>
<keyword evidence="7" id="KW-1185">Reference proteome</keyword>
<dbReference type="SMART" id="SM00032">
    <property type="entry name" value="CCP"/>
    <property type="match status" value="1"/>
</dbReference>
<sequence>MFQQLLSLPSVEHGSFRELTTERPLEPDESVGHGTLVELFCDPGYQVQGQPELRCWQGGWGPAAFPECLPGSQRGTG</sequence>
<dbReference type="EMBL" id="DS684226">
    <property type="protein sequence ID" value="EEC04311.1"/>
    <property type="molecule type" value="Genomic_DNA"/>
</dbReference>
<organism>
    <name type="scientific">Ixodes scapularis</name>
    <name type="common">Black-legged tick</name>
    <name type="synonym">Deer tick</name>
    <dbReference type="NCBI Taxonomy" id="6945"/>
    <lineage>
        <taxon>Eukaryota</taxon>
        <taxon>Metazoa</taxon>
        <taxon>Ecdysozoa</taxon>
        <taxon>Arthropoda</taxon>
        <taxon>Chelicerata</taxon>
        <taxon>Arachnida</taxon>
        <taxon>Acari</taxon>
        <taxon>Parasitiformes</taxon>
        <taxon>Ixodida</taxon>
        <taxon>Ixodoidea</taxon>
        <taxon>Ixodidae</taxon>
        <taxon>Ixodinae</taxon>
        <taxon>Ixodes</taxon>
    </lineage>
</organism>
<dbReference type="Gene3D" id="2.10.70.10">
    <property type="entry name" value="Complement Module, domain 1"/>
    <property type="match status" value="1"/>
</dbReference>
<dbReference type="PaxDb" id="6945-B7PCI9"/>
<comment type="caution">
    <text evidence="2">Lacks conserved residue(s) required for the propagation of feature annotation.</text>
</comment>
<proteinExistence type="predicted"/>
<reference evidence="6" key="2">
    <citation type="submission" date="2020-05" db="UniProtKB">
        <authorList>
            <consortium name="EnsemblMetazoa"/>
        </authorList>
    </citation>
    <scope>IDENTIFICATION</scope>
    <source>
        <strain evidence="6">wikel</strain>
    </source>
</reference>